<organism evidence="2 3">
    <name type="scientific">Aliivibrio logei</name>
    <name type="common">Vibrio logei</name>
    <dbReference type="NCBI Taxonomy" id="688"/>
    <lineage>
        <taxon>Bacteria</taxon>
        <taxon>Pseudomonadati</taxon>
        <taxon>Pseudomonadota</taxon>
        <taxon>Gammaproteobacteria</taxon>
        <taxon>Vibrionales</taxon>
        <taxon>Vibrionaceae</taxon>
        <taxon>Aliivibrio</taxon>
    </lineage>
</organism>
<dbReference type="EMBL" id="MAJU01000012">
    <property type="protein sequence ID" value="OCH20540.1"/>
    <property type="molecule type" value="Genomic_DNA"/>
</dbReference>
<proteinExistence type="predicted"/>
<dbReference type="STRING" id="688.A6E04_15235"/>
<dbReference type="Pfam" id="PF03372">
    <property type="entry name" value="Exo_endo_phos"/>
    <property type="match status" value="1"/>
</dbReference>
<dbReference type="GO" id="GO:0003824">
    <property type="term" value="F:catalytic activity"/>
    <property type="evidence" value="ECO:0007669"/>
    <property type="project" value="InterPro"/>
</dbReference>
<reference evidence="2 3" key="1">
    <citation type="submission" date="2016-06" db="EMBL/GenBank/DDBJ databases">
        <authorList>
            <person name="Kjaerup R.B."/>
            <person name="Dalgaard T.S."/>
            <person name="Juul-Madsen H.R."/>
        </authorList>
    </citation>
    <scope>NUCLEOTIDE SEQUENCE [LARGE SCALE GENOMIC DNA]</scope>
    <source>
        <strain evidence="2 3">1S159</strain>
    </source>
</reference>
<dbReference type="InterPro" id="IPR036691">
    <property type="entry name" value="Endo/exonu/phosph_ase_sf"/>
</dbReference>
<feature type="domain" description="Endonuclease/exonuclease/phosphatase" evidence="1">
    <location>
        <begin position="67"/>
        <end position="272"/>
    </location>
</feature>
<dbReference type="NCBIfam" id="NF003842">
    <property type="entry name" value="PRK05421.1-4"/>
    <property type="match status" value="1"/>
</dbReference>
<gene>
    <name evidence="2" type="ORF">A6E04_15235</name>
</gene>
<dbReference type="OrthoDB" id="9793162at2"/>
<evidence type="ECO:0000313" key="2">
    <source>
        <dbReference type="EMBL" id="OCH20540.1"/>
    </source>
</evidence>
<dbReference type="NCBIfam" id="NF003841">
    <property type="entry name" value="PRK05421.1-3"/>
    <property type="match status" value="1"/>
</dbReference>
<evidence type="ECO:0000313" key="3">
    <source>
        <dbReference type="Proteomes" id="UP000093523"/>
    </source>
</evidence>
<protein>
    <recommendedName>
        <fullName evidence="1">Endonuclease/exonuclease/phosphatase domain-containing protein</fullName>
    </recommendedName>
</protein>
<dbReference type="AlphaFoldDB" id="A0A1B9NXU1"/>
<comment type="caution">
    <text evidence="2">The sequence shown here is derived from an EMBL/GenBank/DDBJ whole genome shotgun (WGS) entry which is preliminary data.</text>
</comment>
<accession>A0A1B9NXU1</accession>
<dbReference type="RefSeq" id="WP_065611591.1">
    <property type="nucleotide sequence ID" value="NZ_CAWMPN010000012.1"/>
</dbReference>
<dbReference type="InterPro" id="IPR005135">
    <property type="entry name" value="Endo/exonuclease/phosphatase"/>
</dbReference>
<dbReference type="SUPFAM" id="SSF56219">
    <property type="entry name" value="DNase I-like"/>
    <property type="match status" value="1"/>
</dbReference>
<evidence type="ECO:0000259" key="1">
    <source>
        <dbReference type="Pfam" id="PF03372"/>
    </source>
</evidence>
<sequence>MKKKTILISTVALLIGAMIMAKSFIFTIPLKPELIELTPDSMDYKTGCAEFDESKPIDRDGTINLLVWNIYKQQKQDWEPALGKLTQKADLVLLQEASLTPELKTFIIDKSYSAELVRAFDVFDTSAGVLSLAKVQAERACAHTAIEPWLRLPKSALLSEYALSNGESLMVVNVHAINFTLGTEDYQRQMSDLEKEVKNHVGPLILAGDFNSWSSARLETLDQEVARLRLKEVRFTPDERMTFMTGLPLDHVFYRGLNVKEAHSIKSNASDHNPLEVSFSLKRP</sequence>
<dbReference type="NCBIfam" id="NF003840">
    <property type="entry name" value="PRK05421.1-2"/>
    <property type="match status" value="1"/>
</dbReference>
<dbReference type="Proteomes" id="UP000093523">
    <property type="component" value="Unassembled WGS sequence"/>
</dbReference>
<name>A0A1B9NXU1_ALILO</name>
<dbReference type="Gene3D" id="3.60.10.10">
    <property type="entry name" value="Endonuclease/exonuclease/phosphatase"/>
    <property type="match status" value="1"/>
</dbReference>